<dbReference type="InterPro" id="IPR011152">
    <property type="entry name" value="Pesterase_MJ0912"/>
</dbReference>
<dbReference type="STRING" id="81857.IV38_GL001182"/>
<dbReference type="GO" id="GO:0016791">
    <property type="term" value="F:phosphatase activity"/>
    <property type="evidence" value="ECO:0007669"/>
    <property type="project" value="TreeGrafter"/>
</dbReference>
<gene>
    <name evidence="3" type="ORF">IV38_GL001182</name>
    <name evidence="4" type="ORF">IV40_GL000671</name>
</gene>
<comment type="caution">
    <text evidence="4">The sequence shown here is derived from an EMBL/GenBank/DDBJ whole genome shotgun (WGS) entry which is preliminary data.</text>
</comment>
<protein>
    <submittedName>
        <fullName evidence="4">Diadenosine tetraphosphatase-like protein</fullName>
    </submittedName>
</protein>
<organism evidence="4 5">
    <name type="scientific">Lactobacillus selangorensis</name>
    <dbReference type="NCBI Taxonomy" id="81857"/>
    <lineage>
        <taxon>Bacteria</taxon>
        <taxon>Bacillati</taxon>
        <taxon>Bacillota</taxon>
        <taxon>Bacilli</taxon>
        <taxon>Lactobacillales</taxon>
        <taxon>Lactobacillaceae</taxon>
        <taxon>Lactobacillus</taxon>
    </lineage>
</organism>
<dbReference type="GO" id="GO:0005737">
    <property type="term" value="C:cytoplasm"/>
    <property type="evidence" value="ECO:0007669"/>
    <property type="project" value="TreeGrafter"/>
</dbReference>
<name>A0A0R2G7H2_9LACO</name>
<keyword evidence="5" id="KW-1185">Reference proteome</keyword>
<dbReference type="CDD" id="cd00838">
    <property type="entry name" value="MPP_superfamily"/>
    <property type="match status" value="1"/>
</dbReference>
<dbReference type="PIRSF" id="PIRSF000883">
    <property type="entry name" value="Pesterase_MJ0912"/>
    <property type="match status" value="1"/>
</dbReference>
<dbReference type="Pfam" id="PF12850">
    <property type="entry name" value="Metallophos_2"/>
    <property type="match status" value="1"/>
</dbReference>
<dbReference type="PANTHER" id="PTHR42850">
    <property type="entry name" value="METALLOPHOSPHOESTERASE"/>
    <property type="match status" value="1"/>
</dbReference>
<dbReference type="SUPFAM" id="SSF56300">
    <property type="entry name" value="Metallo-dependent phosphatases"/>
    <property type="match status" value="1"/>
</dbReference>
<dbReference type="AlphaFoldDB" id="A0A0R2G7H2"/>
<dbReference type="PANTHER" id="PTHR42850:SF2">
    <property type="entry name" value="BLL5683 PROTEIN"/>
    <property type="match status" value="1"/>
</dbReference>
<proteinExistence type="inferred from homology"/>
<dbReference type="Gene3D" id="3.60.21.10">
    <property type="match status" value="1"/>
</dbReference>
<evidence type="ECO:0000313" key="4">
    <source>
        <dbReference type="EMBL" id="KRN32621.1"/>
    </source>
</evidence>
<dbReference type="InterPro" id="IPR024654">
    <property type="entry name" value="Calcineurin-like_PHP_lpxH"/>
</dbReference>
<dbReference type="PATRIC" id="fig|81857.3.peg.1188"/>
<comment type="similarity">
    <text evidence="1">Belongs to the metallophosphoesterase superfamily. YfcE family.</text>
</comment>
<evidence type="ECO:0000313" key="5">
    <source>
        <dbReference type="Proteomes" id="UP000051645"/>
    </source>
</evidence>
<dbReference type="Proteomes" id="UP000051751">
    <property type="component" value="Unassembled WGS sequence"/>
</dbReference>
<evidence type="ECO:0000259" key="2">
    <source>
        <dbReference type="Pfam" id="PF12850"/>
    </source>
</evidence>
<dbReference type="InterPro" id="IPR029052">
    <property type="entry name" value="Metallo-depent_PP-like"/>
</dbReference>
<evidence type="ECO:0000313" key="6">
    <source>
        <dbReference type="Proteomes" id="UP000051751"/>
    </source>
</evidence>
<accession>A0A0R2G7H2</accession>
<dbReference type="EMBL" id="JQAZ01000002">
    <property type="protein sequence ID" value="KRN32621.1"/>
    <property type="molecule type" value="Genomic_DNA"/>
</dbReference>
<reference evidence="5 6" key="1">
    <citation type="journal article" date="2015" name="Genome Announc.">
        <title>Expanding the biotechnology potential of lactobacilli through comparative genomics of 213 strains and associated genera.</title>
        <authorList>
            <person name="Sun Z."/>
            <person name="Harris H.M."/>
            <person name="McCann A."/>
            <person name="Guo C."/>
            <person name="Argimon S."/>
            <person name="Zhang W."/>
            <person name="Yang X."/>
            <person name="Jeffery I.B."/>
            <person name="Cooney J.C."/>
            <person name="Kagawa T.F."/>
            <person name="Liu W."/>
            <person name="Song Y."/>
            <person name="Salvetti E."/>
            <person name="Wrobel A."/>
            <person name="Rasinkangas P."/>
            <person name="Parkhill J."/>
            <person name="Rea M.C."/>
            <person name="O'Sullivan O."/>
            <person name="Ritari J."/>
            <person name="Douillard F.P."/>
            <person name="Paul Ross R."/>
            <person name="Yang R."/>
            <person name="Briner A.E."/>
            <person name="Felis G.E."/>
            <person name="de Vos W.M."/>
            <person name="Barrangou R."/>
            <person name="Klaenhammer T.R."/>
            <person name="Caufield P.W."/>
            <person name="Cui Y."/>
            <person name="Zhang H."/>
            <person name="O'Toole P.W."/>
        </authorList>
    </citation>
    <scope>NUCLEOTIDE SEQUENCE [LARGE SCALE GENOMIC DNA]</scope>
    <source>
        <strain evidence="3 6">ATCC BAA-66</strain>
        <strain evidence="4 5">DSM 13344</strain>
    </source>
</reference>
<evidence type="ECO:0000256" key="1">
    <source>
        <dbReference type="ARBA" id="ARBA00008950"/>
    </source>
</evidence>
<dbReference type="EMBL" id="JQAT01000002">
    <property type="protein sequence ID" value="KRN28969.1"/>
    <property type="molecule type" value="Genomic_DNA"/>
</dbReference>
<sequence>MSQMQRIAIVSDSHGNATALAAVIADARQMGADTFLSVGDLTMRGPSPQACIDLLRQVNTQTWVLGNHEQTYADLNTTDKVPLKKPKSIMSVVQSAYDKNDMDAATYRFLATLPLKQTLTLENVTMDVFHAAPDQTHGVHVQATDKQRYFNALLEDSNSDLAIYGHIHQQLLRWTTDGRPIINAGTVGLPNARHILLQDQRAEYAVLTLDNGKLCGLDFRHVAYNIDHELEIARHKNLPYYELYKEALTTGQYAYTQEKVAAQNQKHHYKHLAKQFLKQKTFLF</sequence>
<evidence type="ECO:0000313" key="3">
    <source>
        <dbReference type="EMBL" id="KRN28969.1"/>
    </source>
</evidence>
<dbReference type="InterPro" id="IPR050126">
    <property type="entry name" value="Ap4A_hydrolase"/>
</dbReference>
<dbReference type="Proteomes" id="UP000051645">
    <property type="component" value="Unassembled WGS sequence"/>
</dbReference>
<feature type="domain" description="Calcineurin-like phosphoesterase" evidence="2">
    <location>
        <begin position="6"/>
        <end position="211"/>
    </location>
</feature>